<proteinExistence type="predicted"/>
<dbReference type="RefSeq" id="WP_350242683.1">
    <property type="nucleotide sequence ID" value="NZ_CP158299.1"/>
</dbReference>
<dbReference type="GO" id="GO:0030288">
    <property type="term" value="C:outer membrane-bounded periplasmic space"/>
    <property type="evidence" value="ECO:0007669"/>
    <property type="project" value="TreeGrafter"/>
</dbReference>
<accession>A0AAU7U841</accession>
<dbReference type="GO" id="GO:0008745">
    <property type="term" value="F:N-acetylmuramoyl-L-alanine amidase activity"/>
    <property type="evidence" value="ECO:0007669"/>
    <property type="project" value="InterPro"/>
</dbReference>
<name>A0AAU7U841_9DEIO</name>
<dbReference type="SMART" id="SM00646">
    <property type="entry name" value="Ami_3"/>
    <property type="match status" value="1"/>
</dbReference>
<dbReference type="PANTHER" id="PTHR30404">
    <property type="entry name" value="N-ACETYLMURAMOYL-L-ALANINE AMIDASE"/>
    <property type="match status" value="1"/>
</dbReference>
<evidence type="ECO:0000259" key="3">
    <source>
        <dbReference type="SMART" id="SM00646"/>
    </source>
</evidence>
<dbReference type="PANTHER" id="PTHR30404:SF0">
    <property type="entry name" value="N-ACETYLMURAMOYL-L-ALANINE AMIDASE AMIC"/>
    <property type="match status" value="1"/>
</dbReference>
<feature type="signal peptide" evidence="2">
    <location>
        <begin position="1"/>
        <end position="22"/>
    </location>
</feature>
<dbReference type="InterPro" id="IPR050695">
    <property type="entry name" value="N-acetylmuramoyl_amidase_3"/>
</dbReference>
<protein>
    <submittedName>
        <fullName evidence="4">N-acetylmuramoyl-L-alanine amidase</fullName>
    </submittedName>
</protein>
<feature type="chain" id="PRO_5043997688" evidence="2">
    <location>
        <begin position="23"/>
        <end position="602"/>
    </location>
</feature>
<organism evidence="4">
    <name type="scientific">Deinococcus sonorensis KR-87</name>
    <dbReference type="NCBI Taxonomy" id="694439"/>
    <lineage>
        <taxon>Bacteria</taxon>
        <taxon>Thermotogati</taxon>
        <taxon>Deinococcota</taxon>
        <taxon>Deinococci</taxon>
        <taxon>Deinococcales</taxon>
        <taxon>Deinococcaceae</taxon>
        <taxon>Deinococcus</taxon>
    </lineage>
</organism>
<reference evidence="4" key="1">
    <citation type="submission" date="2024-06" db="EMBL/GenBank/DDBJ databases">
        <title>Draft Genome Sequence of Deinococcus sonorensis Type Strain KR-87, a Biofilm Producing Representative of the Genus Deinococcus.</title>
        <authorList>
            <person name="Boren L.S."/>
            <person name="Grosso R.A."/>
            <person name="Hugenberg-Cox A.N."/>
            <person name="Hill J.T.E."/>
            <person name="Albert C.M."/>
            <person name="Tuohy J.M."/>
        </authorList>
    </citation>
    <scope>NUCLEOTIDE SEQUENCE</scope>
    <source>
        <strain evidence="4">KR-87</strain>
    </source>
</reference>
<dbReference type="Gene3D" id="3.40.630.40">
    <property type="entry name" value="Zn-dependent exopeptidases"/>
    <property type="match status" value="1"/>
</dbReference>
<dbReference type="AlphaFoldDB" id="A0AAU7U841"/>
<dbReference type="KEGG" id="dsc:ABOD76_14485"/>
<keyword evidence="2" id="KW-0732">Signal</keyword>
<evidence type="ECO:0000313" key="4">
    <source>
        <dbReference type="EMBL" id="XBV84646.1"/>
    </source>
</evidence>
<dbReference type="CDD" id="cd02696">
    <property type="entry name" value="MurNAc-LAA"/>
    <property type="match status" value="1"/>
</dbReference>
<keyword evidence="1" id="KW-0378">Hydrolase</keyword>
<evidence type="ECO:0000256" key="2">
    <source>
        <dbReference type="SAM" id="SignalP"/>
    </source>
</evidence>
<gene>
    <name evidence="4" type="ORF">ABOD76_14485</name>
</gene>
<evidence type="ECO:0000256" key="1">
    <source>
        <dbReference type="ARBA" id="ARBA00022801"/>
    </source>
</evidence>
<sequence length="602" mass="63469">MLRQRVFCLFLSGALWLPGALSQPLAPAVSLPGPVSTAPIFVAYPPEAYRVAFDHVIFEGSVQPGATLSVNGRPLAVGPDGLFREWLPLAPGLNTLQLSSVQDGVVTGLTRHVTRTVPPAPAAIQIGTIQPDRDLTWYGLPAAQDRAITVSFRGTPGGRAMFWLGTRGPYTMSAEGDRYSGSATLRADDTFQNAAVRVRLIGAGGARSDATAPGRLTLAPGPRVAEVTAADIGRGVNPDPVSWSVAGGLGLVYPPQGVQFGVVGLRGDRYLTRLPGVAPLLDLDRRSVRLLPPGTALPPARLDQPSLADEGRHLTLALPLGSRVPFTLTQTADGLDLRLYRTAGDPAALNAVPLTDPLLAGVQWSREGEGGPLLARLRLASSQAWGYDAAYQDTTLSVRLRRPSEPAQAAGPLGGLTIVVDPGHGGSEQGGAGALRVPEKDLNLSLGLQVAAGLRALGARVVLTRQSDVTVPLYNRPLLAETMDADLLLSIHANALPDGRDPRGRRGSGVYWTRPQALPLAQRIQAALQRALPELGDDGLHLADLALTRPSSQLSLLIETAYLTDPDNLRLLMSDAGRSRIAVAVVQGVQDFYAERAGLAAR</sequence>
<feature type="domain" description="MurNAc-LAA" evidence="3">
    <location>
        <begin position="477"/>
        <end position="590"/>
    </location>
</feature>
<dbReference type="Pfam" id="PF01520">
    <property type="entry name" value="Amidase_3"/>
    <property type="match status" value="1"/>
</dbReference>
<dbReference type="EMBL" id="CP158299">
    <property type="protein sequence ID" value="XBV84646.1"/>
    <property type="molecule type" value="Genomic_DNA"/>
</dbReference>
<dbReference type="SUPFAM" id="SSF53187">
    <property type="entry name" value="Zn-dependent exopeptidases"/>
    <property type="match status" value="1"/>
</dbReference>
<dbReference type="GO" id="GO:0009253">
    <property type="term" value="P:peptidoglycan catabolic process"/>
    <property type="evidence" value="ECO:0007669"/>
    <property type="project" value="InterPro"/>
</dbReference>
<dbReference type="InterPro" id="IPR002508">
    <property type="entry name" value="MurNAc-LAA_cat"/>
</dbReference>